<reference evidence="1" key="1">
    <citation type="submission" date="2018-05" db="EMBL/GenBank/DDBJ databases">
        <authorList>
            <person name="Lanie J.A."/>
            <person name="Ng W.-L."/>
            <person name="Kazmierczak K.M."/>
            <person name="Andrzejewski T.M."/>
            <person name="Davidsen T.M."/>
            <person name="Wayne K.J."/>
            <person name="Tettelin H."/>
            <person name="Glass J.I."/>
            <person name="Rusch D."/>
            <person name="Podicherti R."/>
            <person name="Tsui H.-C.T."/>
            <person name="Winkler M.E."/>
        </authorList>
    </citation>
    <scope>NUCLEOTIDE SEQUENCE</scope>
</reference>
<dbReference type="EMBL" id="UINC01043202">
    <property type="protein sequence ID" value="SVB46909.1"/>
    <property type="molecule type" value="Genomic_DNA"/>
</dbReference>
<organism evidence="1">
    <name type="scientific">marine metagenome</name>
    <dbReference type="NCBI Taxonomy" id="408172"/>
    <lineage>
        <taxon>unclassified sequences</taxon>
        <taxon>metagenomes</taxon>
        <taxon>ecological metagenomes</taxon>
    </lineage>
</organism>
<name>A0A382E935_9ZZZZ</name>
<protein>
    <submittedName>
        <fullName evidence="1">Uncharacterized protein</fullName>
    </submittedName>
</protein>
<feature type="non-terminal residue" evidence="1">
    <location>
        <position position="29"/>
    </location>
</feature>
<dbReference type="AlphaFoldDB" id="A0A382E935"/>
<accession>A0A382E935</accession>
<proteinExistence type="predicted"/>
<evidence type="ECO:0000313" key="1">
    <source>
        <dbReference type="EMBL" id="SVB46909.1"/>
    </source>
</evidence>
<sequence length="29" mass="3476">MRISLFLTLVFQLVLAQDRIFEVHPYGRL</sequence>
<gene>
    <name evidence="1" type="ORF">METZ01_LOCUS199763</name>
</gene>